<dbReference type="EMBL" id="QGML01001738">
    <property type="protein sequence ID" value="TVY88421.1"/>
    <property type="molecule type" value="Genomic_DNA"/>
</dbReference>
<dbReference type="GO" id="GO:0005737">
    <property type="term" value="C:cytoplasm"/>
    <property type="evidence" value="ECO:0007669"/>
    <property type="project" value="TreeGrafter"/>
</dbReference>
<dbReference type="Pfam" id="PF00550">
    <property type="entry name" value="PP-binding"/>
    <property type="match status" value="1"/>
</dbReference>
<protein>
    <submittedName>
        <fullName evidence="6">Nonribosomal peptide synthetase</fullName>
    </submittedName>
</protein>
<evidence type="ECO:0000256" key="4">
    <source>
        <dbReference type="SAM" id="MobiDB-lite"/>
    </source>
</evidence>
<gene>
    <name evidence="6" type="primary">NRPS4_0</name>
    <name evidence="6" type="ORF">LAWI1_G008560</name>
</gene>
<feature type="region of interest" description="Disordered" evidence="4">
    <location>
        <begin position="969"/>
        <end position="996"/>
    </location>
</feature>
<dbReference type="InterPro" id="IPR036736">
    <property type="entry name" value="ACP-like_sf"/>
</dbReference>
<dbReference type="SUPFAM" id="SSF56801">
    <property type="entry name" value="Acetyl-CoA synthetase-like"/>
    <property type="match status" value="1"/>
</dbReference>
<feature type="compositionally biased region" description="Acidic residues" evidence="4">
    <location>
        <begin position="972"/>
        <end position="982"/>
    </location>
</feature>
<organism evidence="6 7">
    <name type="scientific">Lachnellula willkommii</name>
    <dbReference type="NCBI Taxonomy" id="215461"/>
    <lineage>
        <taxon>Eukaryota</taxon>
        <taxon>Fungi</taxon>
        <taxon>Dikarya</taxon>
        <taxon>Ascomycota</taxon>
        <taxon>Pezizomycotina</taxon>
        <taxon>Leotiomycetes</taxon>
        <taxon>Helotiales</taxon>
        <taxon>Lachnaceae</taxon>
        <taxon>Lachnellula</taxon>
    </lineage>
</organism>
<dbReference type="CDD" id="cd19545">
    <property type="entry name" value="FUM14_C_NRPS-like"/>
    <property type="match status" value="1"/>
</dbReference>
<comment type="caution">
    <text evidence="6">The sequence shown here is derived from an EMBL/GenBank/DDBJ whole genome shotgun (WGS) entry which is preliminary data.</text>
</comment>
<dbReference type="FunFam" id="3.30.300.30:FF:000015">
    <property type="entry name" value="Nonribosomal peptide synthase SidD"/>
    <property type="match status" value="1"/>
</dbReference>
<dbReference type="SMART" id="SM00823">
    <property type="entry name" value="PKS_PP"/>
    <property type="match status" value="1"/>
</dbReference>
<dbReference type="Gene3D" id="1.10.1200.10">
    <property type="entry name" value="ACP-like"/>
    <property type="match status" value="1"/>
</dbReference>
<dbReference type="PANTHER" id="PTHR45527">
    <property type="entry name" value="NONRIBOSOMAL PEPTIDE SYNTHETASE"/>
    <property type="match status" value="1"/>
</dbReference>
<dbReference type="GO" id="GO:0044550">
    <property type="term" value="P:secondary metabolite biosynthetic process"/>
    <property type="evidence" value="ECO:0007669"/>
    <property type="project" value="TreeGrafter"/>
</dbReference>
<dbReference type="InterPro" id="IPR045851">
    <property type="entry name" value="AMP-bd_C_sf"/>
</dbReference>
<dbReference type="Pfam" id="PF00668">
    <property type="entry name" value="Condensation"/>
    <property type="match status" value="1"/>
</dbReference>
<evidence type="ECO:0000256" key="1">
    <source>
        <dbReference type="ARBA" id="ARBA00022450"/>
    </source>
</evidence>
<dbReference type="PROSITE" id="PS50075">
    <property type="entry name" value="CARRIER"/>
    <property type="match status" value="1"/>
</dbReference>
<keyword evidence="3" id="KW-0436">Ligase</keyword>
<dbReference type="InterPro" id="IPR023213">
    <property type="entry name" value="CAT-like_dom_sf"/>
</dbReference>
<dbReference type="InterPro" id="IPR009081">
    <property type="entry name" value="PP-bd_ACP"/>
</dbReference>
<keyword evidence="7" id="KW-1185">Reference proteome</keyword>
<dbReference type="InterPro" id="IPR020806">
    <property type="entry name" value="PKS_PP-bd"/>
</dbReference>
<dbReference type="PANTHER" id="PTHR45527:SF1">
    <property type="entry name" value="FATTY ACID SYNTHASE"/>
    <property type="match status" value="1"/>
</dbReference>
<dbReference type="GO" id="GO:0016874">
    <property type="term" value="F:ligase activity"/>
    <property type="evidence" value="ECO:0007669"/>
    <property type="project" value="UniProtKB-KW"/>
</dbReference>
<evidence type="ECO:0000313" key="7">
    <source>
        <dbReference type="Proteomes" id="UP000315522"/>
    </source>
</evidence>
<evidence type="ECO:0000256" key="2">
    <source>
        <dbReference type="ARBA" id="ARBA00022553"/>
    </source>
</evidence>
<reference evidence="6 7" key="1">
    <citation type="submission" date="2018-05" db="EMBL/GenBank/DDBJ databases">
        <title>Genome sequencing and assembly of the regulated plant pathogen Lachnellula willkommii and related sister species for the development of diagnostic species identification markers.</title>
        <authorList>
            <person name="Giroux E."/>
            <person name="Bilodeau G."/>
        </authorList>
    </citation>
    <scope>NUCLEOTIDE SEQUENCE [LARGE SCALE GENOMIC DNA]</scope>
    <source>
        <strain evidence="6 7">CBS 172.35</strain>
    </source>
</reference>
<dbReference type="Proteomes" id="UP000315522">
    <property type="component" value="Unassembled WGS sequence"/>
</dbReference>
<dbReference type="Gene3D" id="3.30.559.30">
    <property type="entry name" value="Nonribosomal peptide synthetase, condensation domain"/>
    <property type="match status" value="1"/>
</dbReference>
<keyword evidence="2" id="KW-0597">Phosphoprotein</keyword>
<dbReference type="SUPFAM" id="SSF52777">
    <property type="entry name" value="CoA-dependent acyltransferases"/>
    <property type="match status" value="2"/>
</dbReference>
<keyword evidence="1" id="KW-0596">Phosphopantetheine</keyword>
<dbReference type="InterPro" id="IPR000873">
    <property type="entry name" value="AMP-dep_synth/lig_dom"/>
</dbReference>
<evidence type="ECO:0000256" key="3">
    <source>
        <dbReference type="ARBA" id="ARBA00022598"/>
    </source>
</evidence>
<dbReference type="Gene3D" id="3.30.300.30">
    <property type="match status" value="1"/>
</dbReference>
<evidence type="ECO:0000313" key="6">
    <source>
        <dbReference type="EMBL" id="TVY88421.1"/>
    </source>
</evidence>
<sequence length="1024" mass="112057">HVPLAVEKCIHEVIPFQARGLQLAVRAWDGDATYQDLDAWSTQLAHKLVLRGVVPDRLVPLCFHKSLWAVVSVLAVMKAGGAPVFLNPELSLDRLVNLVDFVDSDLLLTLAEALPRRNTIKDLKPVARTIINIDAGFVYGLVDDIDRSVALALSEVQPHNLGFGVFTSGTIGVPKCILLEHRNLMTAASLYRENDDFRPGARVLQFASYAFDVSVKDMLGTHLYGCELYVPSEEDRMNNLVQYMQLHSITQAMLTPTIAGLLGPSDVPSLQVLALIGEKLSAGNITTWAEAIHLINSYGPAETTVQSVCNSGLSADSDPRNIGHALGCNVWLVDPGDHNLLVPIGAVGEMVIEGPIVSRGYHKNVDITAAAFIPPPDWLPAARRNETKSRLYKTGDLARLSLDGRLTIVGREDAQVKLHGQRIELEEVEFHLKRHLPTNVGVVVELVSPMHSGDSSLLAAFLHDKTVLVGHHGQELKFVDPRSSQVLRDLDITSLSRAVAATLPPYMVPSVFLAIPQVPLLPSAKTNRKLLRSLYSSVESATLATLSFASLDRDPVKLEQGHLSSENFTIGIRARLKQLTIVVAKALRLNEDAVQLDQSFQELGGDSITAMRLVSIARAHGIGLTVMDILRSATISQLGVVATDLDDHSSASSSVQRSILAPFDLVKDNVDDLNGLVAEIAAQCKVSPHLIEDALQSTLEAVIQRFPILRSRIVQSASGLYQVIIRDQIPIAQELDKSQPLGLGEALNSFVVDRQGKTLTWISHHATYDEVSATMILKLVNRIYSNMPFENSLFSADYRLFIKHITQLPLESSQEFWSNQLDNASPDAFPLHTVGQSRNSTSVQEVKVTGRFCTTAVLNKPPTQAVVRAAWAIVLAAHTASDDVVFGTILSGRDAPVEGIDDMAGPTIATVPIRVRFDSAETIEAFVARLRAQATDMISHEHFGLQRIRRIGDGAQHACDFRNLLVIHPPRDDDDDDDEEHEEGERNMGLLKADDAASLPMNTYPLLLEVHLPETPRNPNDSQK</sequence>
<dbReference type="InterPro" id="IPR006162">
    <property type="entry name" value="Ppantetheine_attach_site"/>
</dbReference>
<dbReference type="AlphaFoldDB" id="A0A559M632"/>
<dbReference type="InterPro" id="IPR001242">
    <property type="entry name" value="Condensation_dom"/>
</dbReference>
<feature type="domain" description="Carrier" evidence="5">
    <location>
        <begin position="573"/>
        <end position="646"/>
    </location>
</feature>
<proteinExistence type="predicted"/>
<accession>A0A559M632</accession>
<dbReference type="Gene3D" id="3.40.50.12780">
    <property type="entry name" value="N-terminal domain of ligase-like"/>
    <property type="match status" value="1"/>
</dbReference>
<dbReference type="InterPro" id="IPR042099">
    <property type="entry name" value="ANL_N_sf"/>
</dbReference>
<dbReference type="Gene3D" id="3.30.559.10">
    <property type="entry name" value="Chloramphenicol acetyltransferase-like domain"/>
    <property type="match status" value="1"/>
</dbReference>
<dbReference type="Pfam" id="PF00501">
    <property type="entry name" value="AMP-binding"/>
    <property type="match status" value="1"/>
</dbReference>
<evidence type="ECO:0000259" key="5">
    <source>
        <dbReference type="PROSITE" id="PS50075"/>
    </source>
</evidence>
<feature type="non-terminal residue" evidence="6">
    <location>
        <position position="1"/>
    </location>
</feature>
<name>A0A559M632_9HELO</name>
<dbReference type="SUPFAM" id="SSF47336">
    <property type="entry name" value="ACP-like"/>
    <property type="match status" value="1"/>
</dbReference>
<dbReference type="CDD" id="cd05918">
    <property type="entry name" value="A_NRPS_SidN3_like"/>
    <property type="match status" value="1"/>
</dbReference>
<dbReference type="GO" id="GO:0043041">
    <property type="term" value="P:amino acid activation for nonribosomal peptide biosynthetic process"/>
    <property type="evidence" value="ECO:0007669"/>
    <property type="project" value="TreeGrafter"/>
</dbReference>
<dbReference type="PROSITE" id="PS00012">
    <property type="entry name" value="PHOSPHOPANTETHEINE"/>
    <property type="match status" value="1"/>
</dbReference>
<dbReference type="GO" id="GO:0031177">
    <property type="term" value="F:phosphopantetheine binding"/>
    <property type="evidence" value="ECO:0007669"/>
    <property type="project" value="InterPro"/>
</dbReference>